<dbReference type="EMBL" id="BMOV01000002">
    <property type="protein sequence ID" value="GGO08311.1"/>
    <property type="molecule type" value="Genomic_DNA"/>
</dbReference>
<reference evidence="3" key="1">
    <citation type="journal article" date="2019" name="Int. J. Syst. Evol. Microbiol.">
        <title>The Global Catalogue of Microorganisms (GCM) 10K type strain sequencing project: providing services to taxonomists for standard genome sequencing and annotation.</title>
        <authorList>
            <consortium name="The Broad Institute Genomics Platform"/>
            <consortium name="The Broad Institute Genome Sequencing Center for Infectious Disease"/>
            <person name="Wu L."/>
            <person name="Ma J."/>
        </authorList>
    </citation>
    <scope>NUCLEOTIDE SEQUENCE [LARGE SCALE GENOMIC DNA]</scope>
    <source>
        <strain evidence="3">JCM 17843</strain>
    </source>
</reference>
<dbReference type="Proteomes" id="UP000602381">
    <property type="component" value="Unassembled WGS sequence"/>
</dbReference>
<comment type="caution">
    <text evidence="2">The sequence shown here is derived from an EMBL/GenBank/DDBJ whole genome shotgun (WGS) entry which is preliminary data.</text>
</comment>
<feature type="transmembrane region" description="Helical" evidence="1">
    <location>
        <begin position="21"/>
        <end position="43"/>
    </location>
</feature>
<keyword evidence="3" id="KW-1185">Reference proteome</keyword>
<sequence length="50" mass="5232">MPSPSDNQEGKAAKRRAKGPVWSFCGSCVSGFCFTPAPGIALLDAEEFGL</sequence>
<gene>
    <name evidence="2" type="ORF">GCM10007972_08570</name>
</gene>
<keyword evidence="1" id="KW-0472">Membrane</keyword>
<evidence type="ECO:0000256" key="1">
    <source>
        <dbReference type="SAM" id="Phobius"/>
    </source>
</evidence>
<keyword evidence="1" id="KW-1133">Transmembrane helix</keyword>
<evidence type="ECO:0000313" key="3">
    <source>
        <dbReference type="Proteomes" id="UP000602381"/>
    </source>
</evidence>
<name>A0ABQ2LCF0_9PROT</name>
<accession>A0ABQ2LCF0</accession>
<keyword evidence="1" id="KW-0812">Transmembrane</keyword>
<protein>
    <submittedName>
        <fullName evidence="2">Uncharacterized protein</fullName>
    </submittedName>
</protein>
<evidence type="ECO:0000313" key="2">
    <source>
        <dbReference type="EMBL" id="GGO08311.1"/>
    </source>
</evidence>
<proteinExistence type="predicted"/>
<organism evidence="2 3">
    <name type="scientific">Iodidimonas muriae</name>
    <dbReference type="NCBI Taxonomy" id="261467"/>
    <lineage>
        <taxon>Bacteria</taxon>
        <taxon>Pseudomonadati</taxon>
        <taxon>Pseudomonadota</taxon>
        <taxon>Alphaproteobacteria</taxon>
        <taxon>Iodidimonadales</taxon>
        <taxon>Iodidimonadaceae</taxon>
        <taxon>Iodidimonas</taxon>
    </lineage>
</organism>